<accession>A0A940WS64</accession>
<dbReference type="Proteomes" id="UP000678228">
    <property type="component" value="Unassembled WGS sequence"/>
</dbReference>
<dbReference type="Gene3D" id="3.30.420.10">
    <property type="entry name" value="Ribonuclease H-like superfamily/Ribonuclease H"/>
    <property type="match status" value="1"/>
</dbReference>
<reference evidence="5" key="1">
    <citation type="submission" date="2021-03" db="EMBL/GenBank/DDBJ databases">
        <title>Bacillus suaedae sp. nov., isolated from Suaeda aralocaspica.</title>
        <authorList>
            <person name="Lei R.F.R."/>
        </authorList>
    </citation>
    <scope>NUCLEOTIDE SEQUENCE</scope>
    <source>
        <strain evidence="5">YZJH907-2</strain>
    </source>
</reference>
<evidence type="ECO:0000256" key="2">
    <source>
        <dbReference type="ARBA" id="ARBA00022801"/>
    </source>
</evidence>
<dbReference type="InterPro" id="IPR012337">
    <property type="entry name" value="RNaseH-like_sf"/>
</dbReference>
<dbReference type="CDD" id="cd06133">
    <property type="entry name" value="ERI-1_3'hExo_like"/>
    <property type="match status" value="1"/>
</dbReference>
<dbReference type="InterPro" id="IPR036397">
    <property type="entry name" value="RNaseH_sf"/>
</dbReference>
<evidence type="ECO:0000313" key="6">
    <source>
        <dbReference type="Proteomes" id="UP000678228"/>
    </source>
</evidence>
<dbReference type="GO" id="GO:0000175">
    <property type="term" value="F:3'-5'-RNA exonuclease activity"/>
    <property type="evidence" value="ECO:0007669"/>
    <property type="project" value="InterPro"/>
</dbReference>
<dbReference type="Pfam" id="PF00929">
    <property type="entry name" value="RNase_T"/>
    <property type="match status" value="1"/>
</dbReference>
<dbReference type="PANTHER" id="PTHR23044">
    <property type="entry name" value="3'-5' EXONUCLEASE ERI1-RELATED"/>
    <property type="match status" value="1"/>
</dbReference>
<keyword evidence="3 5" id="KW-0269">Exonuclease</keyword>
<dbReference type="GO" id="GO:0003676">
    <property type="term" value="F:nucleic acid binding"/>
    <property type="evidence" value="ECO:0007669"/>
    <property type="project" value="InterPro"/>
</dbReference>
<dbReference type="InterPro" id="IPR013520">
    <property type="entry name" value="Ribonucl_H"/>
</dbReference>
<dbReference type="SUPFAM" id="SSF53098">
    <property type="entry name" value="Ribonuclease H-like"/>
    <property type="match status" value="1"/>
</dbReference>
<dbReference type="EMBL" id="JAGKSQ010000002">
    <property type="protein sequence ID" value="MBP3950798.1"/>
    <property type="molecule type" value="Genomic_DNA"/>
</dbReference>
<comment type="caution">
    <text evidence="5">The sequence shown here is derived from an EMBL/GenBank/DDBJ whole genome shotgun (WGS) entry which is preliminary data.</text>
</comment>
<dbReference type="RefSeq" id="WP_210596475.1">
    <property type="nucleotide sequence ID" value="NZ_JAGKSQ010000002.1"/>
</dbReference>
<sequence length="308" mass="35995">MAKLKQYIFFDFEMLCSDQGMSFDSMEAIRLGAVKYDLETEQTSTFDQYIKPESTKPLSLFCKNLTGITDEDLEKANSFTIVFSEFLSWVGGVKKSQFFSWSQSDLIRLKLDASVHDIPNSVLAKIEKRYIDFQEIFTKRVSKTNASVETALQLYGLDFIGEKHSPMYDSFNTLRIYQQFLRFPIVTDLIMVEKFIFDNDSYLIGEINEELDKKLKSDLLHVVGYDDVFQMKEAKKLVKKTRNLVKKYNNIRLNRSGLFNETIIRNIENLIRFHHRLVAAYEEHAAFSSNVLILDEYLYQPLNAFKMK</sequence>
<gene>
    <name evidence="5" type="ORF">J7W16_06590</name>
</gene>
<dbReference type="SMART" id="SM00479">
    <property type="entry name" value="EXOIII"/>
    <property type="match status" value="1"/>
</dbReference>
<feature type="domain" description="Exonuclease" evidence="4">
    <location>
        <begin position="6"/>
        <end position="186"/>
    </location>
</feature>
<proteinExistence type="predicted"/>
<evidence type="ECO:0000256" key="1">
    <source>
        <dbReference type="ARBA" id="ARBA00022722"/>
    </source>
</evidence>
<dbReference type="AlphaFoldDB" id="A0A940WS64"/>
<keyword evidence="2" id="KW-0378">Hydrolase</keyword>
<keyword evidence="1" id="KW-0540">Nuclease</keyword>
<dbReference type="InterPro" id="IPR051274">
    <property type="entry name" value="3-5_Exoribonuclease"/>
</dbReference>
<organism evidence="5 6">
    <name type="scientific">Halalkalibacter suaedae</name>
    <dbReference type="NCBI Taxonomy" id="2822140"/>
    <lineage>
        <taxon>Bacteria</taxon>
        <taxon>Bacillati</taxon>
        <taxon>Bacillota</taxon>
        <taxon>Bacilli</taxon>
        <taxon>Bacillales</taxon>
        <taxon>Bacillaceae</taxon>
        <taxon>Halalkalibacter</taxon>
    </lineage>
</organism>
<dbReference type="PANTHER" id="PTHR23044:SF61">
    <property type="entry name" value="3'-5' EXORIBONUCLEASE 1-RELATED"/>
    <property type="match status" value="1"/>
</dbReference>
<keyword evidence="6" id="KW-1185">Reference proteome</keyword>
<dbReference type="InterPro" id="IPR047201">
    <property type="entry name" value="ERI-1_3'hExo-like"/>
</dbReference>
<protein>
    <submittedName>
        <fullName evidence="5">Exonuclease domain-containing protein</fullName>
    </submittedName>
</protein>
<evidence type="ECO:0000313" key="5">
    <source>
        <dbReference type="EMBL" id="MBP3950798.1"/>
    </source>
</evidence>
<name>A0A940WS64_9BACI</name>
<evidence type="ECO:0000256" key="3">
    <source>
        <dbReference type="ARBA" id="ARBA00022839"/>
    </source>
</evidence>
<evidence type="ECO:0000259" key="4">
    <source>
        <dbReference type="SMART" id="SM00479"/>
    </source>
</evidence>